<dbReference type="Pfam" id="PF08279">
    <property type="entry name" value="HTH_11"/>
    <property type="match status" value="1"/>
</dbReference>
<dbReference type="STRING" id="426701.SAMN04488098_101913"/>
<dbReference type="Gene3D" id="1.10.10.10">
    <property type="entry name" value="Winged helix-like DNA-binding domain superfamily/Winged helix DNA-binding domain"/>
    <property type="match status" value="2"/>
</dbReference>
<evidence type="ECO:0000259" key="5">
    <source>
        <dbReference type="PROSITE" id="PS51099"/>
    </source>
</evidence>
<keyword evidence="3" id="KW-0804">Transcription</keyword>
<dbReference type="GO" id="GO:0009401">
    <property type="term" value="P:phosphoenolpyruvate-dependent sugar phosphotransferase system"/>
    <property type="evidence" value="ECO:0007669"/>
    <property type="project" value="InterPro"/>
</dbReference>
<dbReference type="CDD" id="cd00211">
    <property type="entry name" value="PTS_IIA_fru"/>
    <property type="match status" value="1"/>
</dbReference>
<dbReference type="Proteomes" id="UP000199433">
    <property type="component" value="Unassembled WGS sequence"/>
</dbReference>
<dbReference type="Pfam" id="PF00359">
    <property type="entry name" value="PTS_EIIA_2"/>
    <property type="match status" value="1"/>
</dbReference>
<evidence type="ECO:0000259" key="6">
    <source>
        <dbReference type="PROSITE" id="PS51372"/>
    </source>
</evidence>
<dbReference type="InterPro" id="IPR036634">
    <property type="entry name" value="PRD_sf"/>
</dbReference>
<dbReference type="Gene3D" id="1.10.1790.10">
    <property type="entry name" value="PRD domain"/>
    <property type="match status" value="1"/>
</dbReference>
<dbReference type="InterPro" id="IPR036390">
    <property type="entry name" value="WH_DNA-bd_sf"/>
</dbReference>
<dbReference type="SUPFAM" id="SSF46785">
    <property type="entry name" value="Winged helix' DNA-binding domain"/>
    <property type="match status" value="2"/>
</dbReference>
<dbReference type="GO" id="GO:0008982">
    <property type="term" value="F:protein-N(PI)-phosphohistidine-sugar phosphotransferase activity"/>
    <property type="evidence" value="ECO:0007669"/>
    <property type="project" value="InterPro"/>
</dbReference>
<keyword evidence="2" id="KW-0805">Transcription regulation</keyword>
<protein>
    <submittedName>
        <fullName evidence="7">Transcriptional antiterminator</fullName>
    </submittedName>
</protein>
<evidence type="ECO:0000256" key="1">
    <source>
        <dbReference type="ARBA" id="ARBA00022737"/>
    </source>
</evidence>
<keyword evidence="8" id="KW-1185">Reference proteome</keyword>
<feature type="domain" description="PRD" evidence="6">
    <location>
        <begin position="296"/>
        <end position="403"/>
    </location>
</feature>
<evidence type="ECO:0000256" key="2">
    <source>
        <dbReference type="ARBA" id="ARBA00023015"/>
    </source>
</evidence>
<reference evidence="8" key="1">
    <citation type="submission" date="2016-10" db="EMBL/GenBank/DDBJ databases">
        <authorList>
            <person name="Varghese N."/>
            <person name="Submissions S."/>
        </authorList>
    </citation>
    <scope>NUCLEOTIDE SEQUENCE [LARGE SCALE GENOMIC DNA]</scope>
    <source>
        <strain evidence="8">DSM 19181</strain>
    </source>
</reference>
<dbReference type="InterPro" id="IPR013011">
    <property type="entry name" value="PTS_EIIB_2"/>
</dbReference>
<dbReference type="InterPro" id="IPR016152">
    <property type="entry name" value="PTrfase/Anion_transptr"/>
</dbReference>
<dbReference type="InterPro" id="IPR002178">
    <property type="entry name" value="PTS_EIIA_type-2_dom"/>
</dbReference>
<evidence type="ECO:0000256" key="3">
    <source>
        <dbReference type="ARBA" id="ARBA00023163"/>
    </source>
</evidence>
<name>A0A1G9AC78_9LACT</name>
<dbReference type="InterPro" id="IPR050661">
    <property type="entry name" value="BglG_antiterminators"/>
</dbReference>
<dbReference type="SUPFAM" id="SSF63520">
    <property type="entry name" value="PTS-regulatory domain, PRD"/>
    <property type="match status" value="1"/>
</dbReference>
<feature type="domain" description="PTS EIIA type-2" evidence="4">
    <location>
        <begin position="510"/>
        <end position="649"/>
    </location>
</feature>
<dbReference type="CDD" id="cd05568">
    <property type="entry name" value="PTS_IIB_bgl_like"/>
    <property type="match status" value="1"/>
</dbReference>
<gene>
    <name evidence="7" type="ORF">SAMN04488098_101913</name>
</gene>
<dbReference type="GO" id="GO:0006355">
    <property type="term" value="P:regulation of DNA-templated transcription"/>
    <property type="evidence" value="ECO:0007669"/>
    <property type="project" value="InterPro"/>
</dbReference>
<dbReference type="PROSITE" id="PS51094">
    <property type="entry name" value="PTS_EIIA_TYPE_2"/>
    <property type="match status" value="1"/>
</dbReference>
<organism evidence="7 8">
    <name type="scientific">Alkalibacterium thalassium</name>
    <dbReference type="NCBI Taxonomy" id="426701"/>
    <lineage>
        <taxon>Bacteria</taxon>
        <taxon>Bacillati</taxon>
        <taxon>Bacillota</taxon>
        <taxon>Bacilli</taxon>
        <taxon>Lactobacillales</taxon>
        <taxon>Carnobacteriaceae</taxon>
        <taxon>Alkalibacterium</taxon>
    </lineage>
</organism>
<dbReference type="EMBL" id="FNFK01000019">
    <property type="protein sequence ID" value="SDK24841.1"/>
    <property type="molecule type" value="Genomic_DNA"/>
</dbReference>
<evidence type="ECO:0000259" key="4">
    <source>
        <dbReference type="PROSITE" id="PS51094"/>
    </source>
</evidence>
<dbReference type="OrthoDB" id="3239954at2"/>
<dbReference type="InterPro" id="IPR013196">
    <property type="entry name" value="HTH_11"/>
</dbReference>
<feature type="domain" description="PTS EIIB type-2" evidence="5">
    <location>
        <begin position="404"/>
        <end position="493"/>
    </location>
</feature>
<dbReference type="AlphaFoldDB" id="A0A1G9AC78"/>
<dbReference type="InterPro" id="IPR036388">
    <property type="entry name" value="WH-like_DNA-bd_sf"/>
</dbReference>
<evidence type="ECO:0000313" key="8">
    <source>
        <dbReference type="Proteomes" id="UP000199433"/>
    </source>
</evidence>
<dbReference type="PROSITE" id="PS51372">
    <property type="entry name" value="PRD_2"/>
    <property type="match status" value="1"/>
</dbReference>
<dbReference type="RefSeq" id="WP_091266628.1">
    <property type="nucleotide sequence ID" value="NZ_FNFK01000019.1"/>
</dbReference>
<dbReference type="Gene3D" id="3.40.50.2300">
    <property type="match status" value="1"/>
</dbReference>
<dbReference type="PROSITE" id="PS51099">
    <property type="entry name" value="PTS_EIIB_TYPE_2"/>
    <property type="match status" value="1"/>
</dbReference>
<dbReference type="Gene3D" id="3.40.930.10">
    <property type="entry name" value="Mannitol-specific EII, Chain A"/>
    <property type="match status" value="1"/>
</dbReference>
<keyword evidence="1" id="KW-0677">Repeat</keyword>
<dbReference type="PANTHER" id="PTHR30185">
    <property type="entry name" value="CRYPTIC BETA-GLUCOSIDE BGL OPERON ANTITERMINATOR"/>
    <property type="match status" value="1"/>
</dbReference>
<accession>A0A1G9AC78</accession>
<dbReference type="PANTHER" id="PTHR30185:SF18">
    <property type="entry name" value="TRANSCRIPTIONAL REGULATOR MTLR"/>
    <property type="match status" value="1"/>
</dbReference>
<dbReference type="InterPro" id="IPR011608">
    <property type="entry name" value="PRD"/>
</dbReference>
<sequence length="650" mass="75004">MTIKNKQKLLGMLIENEQFRSAAFLADRLGVSARTIHAYLDELDDLIQRTSLVLERRPGAGIRLIGSHSDKLFCLTAISRGTRIDLDPADRQFEIIRNLLEGNRVSYHDLAEYYFVSRATIVKDIRHIRHDFLLGDDLLSSNNDGTILMTDERTHQALWGRYLSLKYENHSGHPPISLRSYGDFIEDELNVLYEYIEIIQNEVEQIGTAYQLADYYRVKLFENLVVLMYRIILGHHHKESSGYIFERVTSLDTYYIANDLAARLEQQTKEYLSTEDRLYINDCLIANGLKNIHSIDTHSYYQRLVSELVSKVSGMINEDLSEDEQLLNGLLHHIIPMFFRLKNGIALQNPYIREIKKQYSMMFHLTWYGVLDLERELGRRIPEDEIAFLMIHFQSALERKRDIRKILIISQTGLLTTEILERRIKQFLPSVHIYEVIAENQIGQKDLKKVDLIISTVPLTIDDPPVIPLSSIPTDAELRDVMNKMTELFSSSYILSGRHEGLSQEHPLVDSLSRRLSITRGYVLSMEDAIRTLTDPLVEAGKVTDAYVKSVFDREEMSSTAFETGIAIPHGDPSFVKETQLSVLINDRKINWGGDRVDVIVLVSVTKEDIQHISLIIEQLYTVMESRTDIEKLFHSKSDQDISRYLAHHY</sequence>
<proteinExistence type="predicted"/>
<evidence type="ECO:0000313" key="7">
    <source>
        <dbReference type="EMBL" id="SDK24841.1"/>
    </source>
</evidence>
<dbReference type="SUPFAM" id="SSF55804">
    <property type="entry name" value="Phoshotransferase/anion transport protein"/>
    <property type="match status" value="1"/>
</dbReference>
<dbReference type="Pfam" id="PF00874">
    <property type="entry name" value="PRD"/>
    <property type="match status" value="1"/>
</dbReference>